<dbReference type="SMART" id="SM00922">
    <property type="entry name" value="MR_MLE"/>
    <property type="match status" value="1"/>
</dbReference>
<dbReference type="Gene3D" id="3.20.20.120">
    <property type="entry name" value="Enolase-like C-terminal domain"/>
    <property type="match status" value="1"/>
</dbReference>
<organism evidence="5 6">
    <name type="scientific">Larkinella rosea</name>
    <dbReference type="NCBI Taxonomy" id="2025312"/>
    <lineage>
        <taxon>Bacteria</taxon>
        <taxon>Pseudomonadati</taxon>
        <taxon>Bacteroidota</taxon>
        <taxon>Cytophagia</taxon>
        <taxon>Cytophagales</taxon>
        <taxon>Spirosomataceae</taxon>
        <taxon>Larkinella</taxon>
    </lineage>
</organism>
<keyword evidence="6" id="KW-1185">Reference proteome</keyword>
<dbReference type="EMBL" id="RQJO01000008">
    <property type="protein sequence ID" value="RRB04411.1"/>
    <property type="molecule type" value="Genomic_DNA"/>
</dbReference>
<protein>
    <submittedName>
        <fullName evidence="5">Mandelate racemase</fullName>
    </submittedName>
</protein>
<dbReference type="GO" id="GO:0009063">
    <property type="term" value="P:amino acid catabolic process"/>
    <property type="evidence" value="ECO:0007669"/>
    <property type="project" value="InterPro"/>
</dbReference>
<sequence>MHIHSIQVQDRRFDLAEGAGSDATHTTPQYAYAVCILKTDTAVEGTGLAFTLGAGTDLVCKAIQYLSEPLVGQEIETLMADFGRTYRSIVDSPSFRWLGPHKGVVHLALAAITNACYDLWAKSRQKPLWQLLLDLTPEEVVNTLDLSYLEEELTRQQAIQLLTEAQKTCPQRIGILKTGYKGYDTSVGWFNFSDERIVANTRKAVDAGFTAMKLKVGSDDPERDLRRATLIRETAGDAATIMLDANQRWNVPEALAICRKLGSIRPYWIEEPTHPDDVLGHRAIADAIAPFKVATGEHIPNKVIFKNFLQAGAMAFCQVDAVRVGGISEFLTISLLSKKYGIPVVPHVGDMGQIHQHLVLYNHIAMGHENLFLEHIPHLQSYFVNPVQIRGGFYQVPTESGSSSDLKP</sequence>
<dbReference type="OrthoDB" id="9796450at2"/>
<dbReference type="SFLD" id="SFLDG00179">
    <property type="entry name" value="mandelate_racemase"/>
    <property type="match status" value="1"/>
</dbReference>
<accession>A0A3P1BTI1</accession>
<dbReference type="RefSeq" id="WP_124875109.1">
    <property type="nucleotide sequence ID" value="NZ_RQJO01000008.1"/>
</dbReference>
<dbReference type="SUPFAM" id="SSF51604">
    <property type="entry name" value="Enolase C-terminal domain-like"/>
    <property type="match status" value="1"/>
</dbReference>
<name>A0A3P1BTI1_9BACT</name>
<evidence type="ECO:0000313" key="6">
    <source>
        <dbReference type="Proteomes" id="UP000271925"/>
    </source>
</evidence>
<evidence type="ECO:0000256" key="1">
    <source>
        <dbReference type="ARBA" id="ARBA00001946"/>
    </source>
</evidence>
<comment type="cofactor">
    <cofactor evidence="1">
        <name>Mg(2+)</name>
        <dbReference type="ChEBI" id="CHEBI:18420"/>
    </cofactor>
</comment>
<reference evidence="5 6" key="1">
    <citation type="submission" date="2018-11" db="EMBL/GenBank/DDBJ databases">
        <authorList>
            <person name="Zhou Z."/>
            <person name="Wang G."/>
        </authorList>
    </citation>
    <scope>NUCLEOTIDE SEQUENCE [LARGE SCALE GENOMIC DNA]</scope>
    <source>
        <strain evidence="5 6">KCTC52004</strain>
    </source>
</reference>
<dbReference type="AlphaFoldDB" id="A0A3P1BTI1"/>
<comment type="caution">
    <text evidence="5">The sequence shown here is derived from an EMBL/GenBank/DDBJ whole genome shotgun (WGS) entry which is preliminary data.</text>
</comment>
<dbReference type="InterPro" id="IPR013342">
    <property type="entry name" value="Mandelate_racemase_C"/>
</dbReference>
<evidence type="ECO:0000313" key="5">
    <source>
        <dbReference type="EMBL" id="RRB04411.1"/>
    </source>
</evidence>
<feature type="domain" description="Mandelate racemase/muconate lactonizing enzyme C-terminal" evidence="4">
    <location>
        <begin position="194"/>
        <end position="290"/>
    </location>
</feature>
<dbReference type="Gene3D" id="3.30.390.10">
    <property type="entry name" value="Enolase-like, N-terminal domain"/>
    <property type="match status" value="1"/>
</dbReference>
<dbReference type="SUPFAM" id="SSF54826">
    <property type="entry name" value="Enolase N-terminal domain-like"/>
    <property type="match status" value="1"/>
</dbReference>
<keyword evidence="2" id="KW-0479">Metal-binding</keyword>
<dbReference type="InterPro" id="IPR036849">
    <property type="entry name" value="Enolase-like_C_sf"/>
</dbReference>
<proteinExistence type="predicted"/>
<dbReference type="PANTHER" id="PTHR13794:SF58">
    <property type="entry name" value="MITOCHONDRIAL ENOLASE SUPERFAMILY MEMBER 1"/>
    <property type="match status" value="1"/>
</dbReference>
<dbReference type="GO" id="GO:0016836">
    <property type="term" value="F:hydro-lyase activity"/>
    <property type="evidence" value="ECO:0007669"/>
    <property type="project" value="TreeGrafter"/>
</dbReference>
<evidence type="ECO:0000259" key="4">
    <source>
        <dbReference type="SMART" id="SM00922"/>
    </source>
</evidence>
<dbReference type="Proteomes" id="UP000271925">
    <property type="component" value="Unassembled WGS sequence"/>
</dbReference>
<dbReference type="GO" id="GO:0000287">
    <property type="term" value="F:magnesium ion binding"/>
    <property type="evidence" value="ECO:0007669"/>
    <property type="project" value="TreeGrafter"/>
</dbReference>
<evidence type="ECO:0000256" key="3">
    <source>
        <dbReference type="ARBA" id="ARBA00022842"/>
    </source>
</evidence>
<dbReference type="PROSITE" id="PS00909">
    <property type="entry name" value="MR_MLE_2"/>
    <property type="match status" value="1"/>
</dbReference>
<dbReference type="GO" id="GO:0016854">
    <property type="term" value="F:racemase and epimerase activity"/>
    <property type="evidence" value="ECO:0007669"/>
    <property type="project" value="UniProtKB-ARBA"/>
</dbReference>
<dbReference type="InterPro" id="IPR013341">
    <property type="entry name" value="Mandelate_racemase_N_dom"/>
</dbReference>
<dbReference type="SFLD" id="SFLDS00001">
    <property type="entry name" value="Enolase"/>
    <property type="match status" value="1"/>
</dbReference>
<dbReference type="PANTHER" id="PTHR13794">
    <property type="entry name" value="ENOLASE SUPERFAMILY, MANDELATE RACEMASE"/>
    <property type="match status" value="1"/>
</dbReference>
<dbReference type="Pfam" id="PF02746">
    <property type="entry name" value="MR_MLE_N"/>
    <property type="match status" value="1"/>
</dbReference>
<dbReference type="InterPro" id="IPR029065">
    <property type="entry name" value="Enolase_C-like"/>
</dbReference>
<dbReference type="InterPro" id="IPR018110">
    <property type="entry name" value="Mandel_Rmase/mucon_lact_enz_CS"/>
</dbReference>
<keyword evidence="3" id="KW-0460">Magnesium</keyword>
<dbReference type="Pfam" id="PF13378">
    <property type="entry name" value="MR_MLE_C"/>
    <property type="match status" value="1"/>
</dbReference>
<dbReference type="InterPro" id="IPR029017">
    <property type="entry name" value="Enolase-like_N"/>
</dbReference>
<dbReference type="InterPro" id="IPR046945">
    <property type="entry name" value="RHMD-like"/>
</dbReference>
<gene>
    <name evidence="5" type="ORF">EHT25_12995</name>
</gene>
<dbReference type="GO" id="GO:0016052">
    <property type="term" value="P:carbohydrate catabolic process"/>
    <property type="evidence" value="ECO:0007669"/>
    <property type="project" value="TreeGrafter"/>
</dbReference>
<evidence type="ECO:0000256" key="2">
    <source>
        <dbReference type="ARBA" id="ARBA00022723"/>
    </source>
</evidence>